<dbReference type="InterPro" id="IPR002903">
    <property type="entry name" value="RsmH"/>
</dbReference>
<feature type="compositionally biased region" description="Gly residues" evidence="5">
    <location>
        <begin position="452"/>
        <end position="463"/>
    </location>
</feature>
<keyword evidence="7" id="KW-1185">Reference proteome</keyword>
<dbReference type="NCBIfam" id="TIGR00006">
    <property type="entry name" value="16S rRNA (cytosine(1402)-N(4))-methyltransferase RsmH"/>
    <property type="match status" value="1"/>
</dbReference>
<feature type="region of interest" description="Disordered" evidence="5">
    <location>
        <begin position="429"/>
        <end position="481"/>
    </location>
</feature>
<gene>
    <name evidence="6" type="ORF">HYH02_010543</name>
</gene>
<comment type="similarity">
    <text evidence="1">Belongs to the methyltransferase superfamily. RsmH family.</text>
</comment>
<dbReference type="OrthoDB" id="439808at2759"/>
<dbReference type="SUPFAM" id="SSF81799">
    <property type="entry name" value="Putative methyltransferase TM0872, insert domain"/>
    <property type="match status" value="1"/>
</dbReference>
<feature type="compositionally biased region" description="Low complexity" evidence="5">
    <location>
        <begin position="58"/>
        <end position="93"/>
    </location>
</feature>
<dbReference type="HAMAP" id="MF_01007">
    <property type="entry name" value="16SrRNA_methyltr_H"/>
    <property type="match status" value="1"/>
</dbReference>
<dbReference type="EMBL" id="JAEHOD010000039">
    <property type="protein sequence ID" value="KAG2439914.1"/>
    <property type="molecule type" value="Genomic_DNA"/>
</dbReference>
<reference evidence="6" key="1">
    <citation type="journal article" date="2020" name="bioRxiv">
        <title>Comparative genomics of Chlamydomonas.</title>
        <authorList>
            <person name="Craig R.J."/>
            <person name="Hasan A.R."/>
            <person name="Ness R.W."/>
            <person name="Keightley P.D."/>
        </authorList>
    </citation>
    <scope>NUCLEOTIDE SEQUENCE</scope>
    <source>
        <strain evidence="6">CCAP 11/173</strain>
    </source>
</reference>
<dbReference type="Gene3D" id="1.10.150.170">
    <property type="entry name" value="Putative methyltransferase TM0872, insert domain"/>
    <property type="match status" value="1"/>
</dbReference>
<keyword evidence="3" id="KW-0808">Transferase</keyword>
<evidence type="ECO:0000256" key="5">
    <source>
        <dbReference type="SAM" id="MobiDB-lite"/>
    </source>
</evidence>
<protein>
    <submittedName>
        <fullName evidence="6">Uncharacterized protein</fullName>
    </submittedName>
</protein>
<name>A0A835T6U8_9CHLO</name>
<dbReference type="GO" id="GO:0071424">
    <property type="term" value="F:rRNA (cytosine-N4-)-methyltransferase activity"/>
    <property type="evidence" value="ECO:0007669"/>
    <property type="project" value="TreeGrafter"/>
</dbReference>
<organism evidence="6 7">
    <name type="scientific">Chlamydomonas schloesseri</name>
    <dbReference type="NCBI Taxonomy" id="2026947"/>
    <lineage>
        <taxon>Eukaryota</taxon>
        <taxon>Viridiplantae</taxon>
        <taxon>Chlorophyta</taxon>
        <taxon>core chlorophytes</taxon>
        <taxon>Chlorophyceae</taxon>
        <taxon>CS clade</taxon>
        <taxon>Chlamydomonadales</taxon>
        <taxon>Chlamydomonadaceae</taxon>
        <taxon>Chlamydomonas</taxon>
    </lineage>
</organism>
<proteinExistence type="inferred from homology"/>
<dbReference type="SUPFAM" id="SSF53335">
    <property type="entry name" value="S-adenosyl-L-methionine-dependent methyltransferases"/>
    <property type="match status" value="1"/>
</dbReference>
<evidence type="ECO:0000256" key="2">
    <source>
        <dbReference type="ARBA" id="ARBA00022603"/>
    </source>
</evidence>
<evidence type="ECO:0000313" key="7">
    <source>
        <dbReference type="Proteomes" id="UP000613740"/>
    </source>
</evidence>
<dbReference type="Pfam" id="PF01795">
    <property type="entry name" value="Methyltransf_5"/>
    <property type="match status" value="1"/>
</dbReference>
<dbReference type="Gene3D" id="3.40.50.150">
    <property type="entry name" value="Vaccinia Virus protein VP39"/>
    <property type="match status" value="1"/>
</dbReference>
<sequence length="481" mass="50240">MLSCRRCMMGGLARSASASAGRAQPTASAAAAVFGASPAAGASPLQRQSRRRHGFPCSSGPSPRRAASSPSPAASTSASASIPSSPSSAPAASSPTAAAAAAAAAAASASPPAEEAAAYPYPHVPVMLREVLDAFAPLAVSSYLDCTLGAGGHASEMVAAHPELRTVYGIDVDPTAHALAEPRIRAAAAGRQGFELRLLRGNYRDLRPLLATVSSPPPQPSAILMDLGVSSMQIDTAERGFSFMREGPLDMRMDPSAALSAEEVLNTWSEAELGRIIRDYGEEKLWKVVARRLVQAREVEPIRTTTQLVRAVGQTQIGGKLGKGGKGAKGVHPATRTFQALRIAVNDELRRLEQALPDAIAALAPGGRLAVISFHSLEDRLVKHAFARATGRPTPEDEHRTYGADKFAFLDELEASRVAYLVTRKPVLPSGEETERNPRARSAKLRVLQKLGGSGGGSGAMGKGGRRAREAAAAAEEEGEE</sequence>
<evidence type="ECO:0000313" key="6">
    <source>
        <dbReference type="EMBL" id="KAG2439914.1"/>
    </source>
</evidence>
<accession>A0A835T6U8</accession>
<evidence type="ECO:0000256" key="1">
    <source>
        <dbReference type="ARBA" id="ARBA00010396"/>
    </source>
</evidence>
<keyword evidence="2" id="KW-0489">Methyltransferase</keyword>
<dbReference type="InterPro" id="IPR029063">
    <property type="entry name" value="SAM-dependent_MTases_sf"/>
</dbReference>
<evidence type="ECO:0000256" key="3">
    <source>
        <dbReference type="ARBA" id="ARBA00022679"/>
    </source>
</evidence>
<dbReference type="PANTHER" id="PTHR11265">
    <property type="entry name" value="S-ADENOSYL-METHYLTRANSFERASE MRAW"/>
    <property type="match status" value="1"/>
</dbReference>
<feature type="region of interest" description="Disordered" evidence="5">
    <location>
        <begin position="41"/>
        <end position="93"/>
    </location>
</feature>
<dbReference type="PANTHER" id="PTHR11265:SF0">
    <property type="entry name" value="12S RRNA N4-METHYLCYTIDINE METHYLTRANSFERASE"/>
    <property type="match status" value="1"/>
</dbReference>
<keyword evidence="4" id="KW-0949">S-adenosyl-L-methionine</keyword>
<comment type="caution">
    <text evidence="6">The sequence shown here is derived from an EMBL/GenBank/DDBJ whole genome shotgun (WGS) entry which is preliminary data.</text>
</comment>
<dbReference type="InterPro" id="IPR023397">
    <property type="entry name" value="SAM-dep_MeTrfase_MraW_recog"/>
</dbReference>
<dbReference type="GO" id="GO:0070475">
    <property type="term" value="P:rRNA base methylation"/>
    <property type="evidence" value="ECO:0007669"/>
    <property type="project" value="TreeGrafter"/>
</dbReference>
<dbReference type="AlphaFoldDB" id="A0A835T6U8"/>
<evidence type="ECO:0000256" key="4">
    <source>
        <dbReference type="ARBA" id="ARBA00022691"/>
    </source>
</evidence>
<dbReference type="Proteomes" id="UP000613740">
    <property type="component" value="Unassembled WGS sequence"/>
</dbReference>